<dbReference type="GO" id="GO:0006952">
    <property type="term" value="P:defense response"/>
    <property type="evidence" value="ECO:0007669"/>
    <property type="project" value="UniProtKB-KW"/>
</dbReference>
<evidence type="ECO:0000259" key="7">
    <source>
        <dbReference type="PROSITE" id="PS51153"/>
    </source>
</evidence>
<dbReference type="SUPFAM" id="SSF52540">
    <property type="entry name" value="P-loop containing nucleoside triphosphate hydrolases"/>
    <property type="match status" value="2"/>
</dbReference>
<dbReference type="Proteomes" id="UP000501690">
    <property type="component" value="Linkage Group LG7"/>
</dbReference>
<dbReference type="PANTHER" id="PTHR36766:SF26">
    <property type="entry name" value="DISEASE RESISTANCE PROTEIN (CC-NBS-LRR CLASS) FAMILY PROTEIN"/>
    <property type="match status" value="1"/>
</dbReference>
<dbReference type="GO" id="GO:0043531">
    <property type="term" value="F:ADP binding"/>
    <property type="evidence" value="ECO:0007669"/>
    <property type="project" value="InterPro"/>
</dbReference>
<keyword evidence="3" id="KW-0677">Repeat</keyword>
<dbReference type="Gene3D" id="1.10.10.10">
    <property type="entry name" value="Winged helix-like DNA-binding domain superfamily/Winged helix DNA-binding domain"/>
    <property type="match status" value="2"/>
</dbReference>
<keyword evidence="5" id="KW-0611">Plant defense</keyword>
<name>A0A4D6MC02_VIGUN</name>
<dbReference type="Pfam" id="PF05659">
    <property type="entry name" value="RPW8"/>
    <property type="match status" value="2"/>
</dbReference>
<dbReference type="GO" id="GO:0005524">
    <property type="term" value="F:ATP binding"/>
    <property type="evidence" value="ECO:0007669"/>
    <property type="project" value="UniProtKB-KW"/>
</dbReference>
<dbReference type="PROSITE" id="PS51153">
    <property type="entry name" value="RPW8"/>
    <property type="match status" value="2"/>
</dbReference>
<dbReference type="InterPro" id="IPR036388">
    <property type="entry name" value="WH-like_DNA-bd_sf"/>
</dbReference>
<comment type="similarity">
    <text evidence="1">Belongs to the disease resistance NB-LRR family.</text>
</comment>
<feature type="domain" description="RPW8" evidence="7">
    <location>
        <begin position="771"/>
        <end position="929"/>
    </location>
</feature>
<accession>A0A4D6MC02</accession>
<keyword evidence="9" id="KW-1185">Reference proteome</keyword>
<evidence type="ECO:0000256" key="2">
    <source>
        <dbReference type="ARBA" id="ARBA00022614"/>
    </source>
</evidence>
<keyword evidence="6" id="KW-0067">ATP-binding</keyword>
<dbReference type="InterPro" id="IPR032675">
    <property type="entry name" value="LRR_dom_sf"/>
</dbReference>
<dbReference type="Gene3D" id="1.10.8.430">
    <property type="entry name" value="Helical domain of apoptotic protease-activating factors"/>
    <property type="match status" value="2"/>
</dbReference>
<feature type="domain" description="RPW8" evidence="7">
    <location>
        <begin position="1"/>
        <end position="149"/>
    </location>
</feature>
<keyword evidence="4" id="KW-0547">Nucleotide-binding</keyword>
<evidence type="ECO:0000256" key="6">
    <source>
        <dbReference type="ARBA" id="ARBA00022840"/>
    </source>
</evidence>
<dbReference type="SUPFAM" id="SSF52058">
    <property type="entry name" value="L domain-like"/>
    <property type="match status" value="1"/>
</dbReference>
<dbReference type="InterPro" id="IPR042197">
    <property type="entry name" value="Apaf_helical"/>
</dbReference>
<dbReference type="Pfam" id="PF25013">
    <property type="entry name" value="LRR_Zer-1"/>
    <property type="match status" value="2"/>
</dbReference>
<dbReference type="InterPro" id="IPR056845">
    <property type="entry name" value="LRR_Zer-1"/>
</dbReference>
<dbReference type="InterPro" id="IPR027417">
    <property type="entry name" value="P-loop_NTPase"/>
</dbReference>
<keyword evidence="2" id="KW-0433">Leucine-rich repeat</keyword>
<evidence type="ECO:0000256" key="1">
    <source>
        <dbReference type="ARBA" id="ARBA00008894"/>
    </source>
</evidence>
<sequence>MALNDFFAGEIATELLKMLISISRKSLLCRASADQLISYIHELLPTIEEIKYSGVELPALRQSQLHRLSELLRSGVELSHKVLASSRWNVYRNLHLAKKMDKLEKTVSKFLLGPMQAHIMADVHHTRFEMAERFDRVDNSVRRLEQYFGNIKIGVGGGGWVEEAVRSVDENVVDGSSAVGLGFGKIKVREMLVGREDLWVVGISGIGGSGKTTLAREVCKDDQVRCYFRERILFLTVSQSPNVEQLRTKIWGYIMGNERLDSNYVVPQWVPQFECKIEAARTLIVLDDVWTLSVVEQLVCRIPGCKFLVVSRTKFQTLVSYEVELLSEEDALSLFCHHAFGQKSIPSAANESLVKQVVTECGRLPLALKVIGASLRDQPEMFWLSVKNRLSQGQSIGESHEINLIERMGISINYLPEKVKECFLDLCSFPEDKKIPLDVLINMWVEIHDIPETEAYAIVVELSNKNLLTLMKEHRAGGMYSSCFEISVTQHDILRNLAINLSNRASINERRRLVMPKRENTIPKEWLRYKHKPFEAQIVSVHTGEMKDVDWCNMEFPKAEVLIINFTSTEYFLPQFINRMPNLRALIIINYSATYACLHNISVFKNLPNLRSLWLEKVSTPELSGTVLENLGKLFIVLCKINNSLVEKEVDLAKVFPNLFDLTLDHCDDLTQLPSSICGMKSLQNLSLTNCHNLNQLPLELGKLRSLEILRLYACPELKTVPNSICEMMRLKYIDISQCVNLRCFPEEIGKVVSLEKIDMRECSMIRNVPKSALSLQSLRLVICDEEVSGIWKEVEKAKPNVHIQALRCKSSAEQLITYVREILPTIEEIKYSGVELPAPRQSQLDRLSEILRSGVELSHQALSSSRWNVYRNFQLAKKMEKLEKHVTRFLQVPMQAHILADVHHARFEMAERFDRVEASNRRMERFLEEMKIGVNGGGWVEEAVKSMQEDETWVEGCNGNNGFSVGLDFGKKKVMEMVFSNNDADWIVGICGIGGSGKTTLARELCRDDQVRCYFKDRILFLTVSQSPNVEQLRARIWGHIMGNQGLNGNYVVPQWMPQFECKGEALVLVVLDDVWSFSVLEQLVWKIPGCKFLVVSRFRFPTFFSATYHVELLGEEDALSLFCHHAFGEKSIPLGANVSLVKQVVAECGKLPLALKVIGASLRDQNEMFWLSVKSNLSQGHSIGESYEINLIDRMAISTNYLPEKIKECFLDLCSFPEDRKIPLEILINMWVEIHDIREAEAYAIAVELSNKNLLTLVKEARAGGMYSSCFEISVTQHDTLRDLALILSKRGSIHEHRRLVMAQREENGLLPKEWSRFQNRPFEAQIVSINTGEMTEMDWFELDFPKAEVLIINFTSSDYFLPPFISKMPNLRALIIVNYSTSYARLHNVSVLMNLTNLRSLWLEKVSTPQFSGTVLKNLSKLFIVLCQINNSLDGKQFPNLSELTLDHCNDLTYLPSSICGIKSLRNMSLTDCHNLSQLPVEFGNLKSLEILRLYACPDLETLPPSMCEMKKLKYIDISQCTNLTCFPKEIGRLVNLEKIDMRECPMIRYLPKSAVSLRSLQLVICDEEVYGTWRDVAEMAKSNVHIQVPEQHFDLDWLQE</sequence>
<evidence type="ECO:0000256" key="5">
    <source>
        <dbReference type="ARBA" id="ARBA00022821"/>
    </source>
</evidence>
<evidence type="ECO:0000256" key="3">
    <source>
        <dbReference type="ARBA" id="ARBA00022737"/>
    </source>
</evidence>
<dbReference type="Gene3D" id="3.40.50.300">
    <property type="entry name" value="P-loop containing nucleotide triphosphate hydrolases"/>
    <property type="match status" value="2"/>
</dbReference>
<organism evidence="8 9">
    <name type="scientific">Vigna unguiculata</name>
    <name type="common">Cowpea</name>
    <dbReference type="NCBI Taxonomy" id="3917"/>
    <lineage>
        <taxon>Eukaryota</taxon>
        <taxon>Viridiplantae</taxon>
        <taxon>Streptophyta</taxon>
        <taxon>Embryophyta</taxon>
        <taxon>Tracheophyta</taxon>
        <taxon>Spermatophyta</taxon>
        <taxon>Magnoliopsida</taxon>
        <taxon>eudicotyledons</taxon>
        <taxon>Gunneridae</taxon>
        <taxon>Pentapetalae</taxon>
        <taxon>rosids</taxon>
        <taxon>fabids</taxon>
        <taxon>Fabales</taxon>
        <taxon>Fabaceae</taxon>
        <taxon>Papilionoideae</taxon>
        <taxon>50 kb inversion clade</taxon>
        <taxon>NPAAA clade</taxon>
        <taxon>indigoferoid/millettioid clade</taxon>
        <taxon>Phaseoleae</taxon>
        <taxon>Vigna</taxon>
    </lineage>
</organism>
<dbReference type="FunFam" id="3.80.10.10:FF:001428">
    <property type="entry name" value="Probable disease resistance protein At5g04720"/>
    <property type="match status" value="2"/>
</dbReference>
<dbReference type="PRINTS" id="PR00364">
    <property type="entry name" value="DISEASERSIST"/>
</dbReference>
<dbReference type="InterPro" id="IPR002182">
    <property type="entry name" value="NB-ARC"/>
</dbReference>
<gene>
    <name evidence="8" type="ORF">DEO72_LG7g197</name>
</gene>
<dbReference type="Pfam" id="PF00931">
    <property type="entry name" value="NB-ARC"/>
    <property type="match status" value="2"/>
</dbReference>
<reference evidence="8 9" key="1">
    <citation type="submission" date="2019-04" db="EMBL/GenBank/DDBJ databases">
        <title>An improved genome assembly and genetic linkage map for asparagus bean, Vigna unguiculata ssp. sesquipedialis.</title>
        <authorList>
            <person name="Xia Q."/>
            <person name="Zhang R."/>
            <person name="Dong Y."/>
        </authorList>
    </citation>
    <scope>NUCLEOTIDE SEQUENCE [LARGE SCALE GENOMIC DNA]</scope>
    <source>
        <tissue evidence="8">Leaf</tissue>
    </source>
</reference>
<dbReference type="PANTHER" id="PTHR36766">
    <property type="entry name" value="PLANT BROAD-SPECTRUM MILDEW RESISTANCE PROTEIN RPW8"/>
    <property type="match status" value="1"/>
</dbReference>
<evidence type="ECO:0000313" key="9">
    <source>
        <dbReference type="Proteomes" id="UP000501690"/>
    </source>
</evidence>
<dbReference type="InterPro" id="IPR008808">
    <property type="entry name" value="Powdery_mildew-R_dom"/>
</dbReference>
<protein>
    <submittedName>
        <fullName evidence="8">Disease resistance protein RPM1</fullName>
    </submittedName>
</protein>
<evidence type="ECO:0000256" key="4">
    <source>
        <dbReference type="ARBA" id="ARBA00022741"/>
    </source>
</evidence>
<proteinExistence type="inferred from homology"/>
<dbReference type="EMBL" id="CP039351">
    <property type="protein sequence ID" value="QCD98919.1"/>
    <property type="molecule type" value="Genomic_DNA"/>
</dbReference>
<evidence type="ECO:0000313" key="8">
    <source>
        <dbReference type="EMBL" id="QCD98919.1"/>
    </source>
</evidence>
<dbReference type="Gene3D" id="3.80.10.10">
    <property type="entry name" value="Ribonuclease Inhibitor"/>
    <property type="match status" value="2"/>
</dbReference>